<proteinExistence type="predicted"/>
<dbReference type="Proteomes" id="UP000008827">
    <property type="component" value="Chromosome 18"/>
</dbReference>
<dbReference type="InParanoid" id="K7MS21"/>
<dbReference type="EMBL" id="CM000851">
    <property type="protein sequence ID" value="KRG99388.1"/>
    <property type="molecule type" value="Genomic_DNA"/>
</dbReference>
<organism evidence="1">
    <name type="scientific">Glycine max</name>
    <name type="common">Soybean</name>
    <name type="synonym">Glycine hispida</name>
    <dbReference type="NCBI Taxonomy" id="3847"/>
    <lineage>
        <taxon>Eukaryota</taxon>
        <taxon>Viridiplantae</taxon>
        <taxon>Streptophyta</taxon>
        <taxon>Embryophyta</taxon>
        <taxon>Tracheophyta</taxon>
        <taxon>Spermatophyta</taxon>
        <taxon>Magnoliopsida</taxon>
        <taxon>eudicotyledons</taxon>
        <taxon>Gunneridae</taxon>
        <taxon>Pentapetalae</taxon>
        <taxon>rosids</taxon>
        <taxon>fabids</taxon>
        <taxon>Fabales</taxon>
        <taxon>Fabaceae</taxon>
        <taxon>Papilionoideae</taxon>
        <taxon>50 kb inversion clade</taxon>
        <taxon>NPAAA clade</taxon>
        <taxon>indigoferoid/millettioid clade</taxon>
        <taxon>Phaseoleae</taxon>
        <taxon>Glycine</taxon>
        <taxon>Glycine subgen. Soja</taxon>
    </lineage>
</organism>
<dbReference type="AlphaFoldDB" id="K7MS21"/>
<keyword evidence="3" id="KW-1185">Reference proteome</keyword>
<sequence>MLVSFTKLSYHRCYLFYEIAKIQHNFSSRQTISIDNSKRASLYLKQPASPTLSWNSILFKA</sequence>
<name>K7MS21_SOYBN</name>
<reference evidence="1 2" key="1">
    <citation type="journal article" date="2010" name="Nature">
        <title>Genome sequence of the palaeopolyploid soybean.</title>
        <authorList>
            <person name="Schmutz J."/>
            <person name="Cannon S.B."/>
            <person name="Schlueter J."/>
            <person name="Ma J."/>
            <person name="Mitros T."/>
            <person name="Nelson W."/>
            <person name="Hyten D.L."/>
            <person name="Song Q."/>
            <person name="Thelen J.J."/>
            <person name="Cheng J."/>
            <person name="Xu D."/>
            <person name="Hellsten U."/>
            <person name="May G.D."/>
            <person name="Yu Y."/>
            <person name="Sakurai T."/>
            <person name="Umezawa T."/>
            <person name="Bhattacharyya M.K."/>
            <person name="Sandhu D."/>
            <person name="Valliyodan B."/>
            <person name="Lindquist E."/>
            <person name="Peto M."/>
            <person name="Grant D."/>
            <person name="Shu S."/>
            <person name="Goodstein D."/>
            <person name="Barry K."/>
            <person name="Futrell-Griggs M."/>
            <person name="Abernathy B."/>
            <person name="Du J."/>
            <person name="Tian Z."/>
            <person name="Zhu L."/>
            <person name="Gill N."/>
            <person name="Joshi T."/>
            <person name="Libault M."/>
            <person name="Sethuraman A."/>
            <person name="Zhang X.-C."/>
            <person name="Shinozaki K."/>
            <person name="Nguyen H.T."/>
            <person name="Wing R.A."/>
            <person name="Cregan P."/>
            <person name="Specht J."/>
            <person name="Grimwood J."/>
            <person name="Rokhsar D."/>
            <person name="Stacey G."/>
            <person name="Shoemaker R.C."/>
            <person name="Jackson S.A."/>
        </authorList>
    </citation>
    <scope>NUCLEOTIDE SEQUENCE</scope>
    <source>
        <strain evidence="2">cv. Williams 82</strain>
        <tissue evidence="1">Callus</tissue>
    </source>
</reference>
<dbReference type="PaxDb" id="3847-GLYMA18G20440.1"/>
<dbReference type="Gramene" id="KRG99388">
    <property type="protein sequence ID" value="KRG99388"/>
    <property type="gene ID" value="GLYMA_18G141300"/>
</dbReference>
<dbReference type="EnsemblPlants" id="KRG99388">
    <property type="protein sequence ID" value="KRG99388"/>
    <property type="gene ID" value="GLYMA_18G141300"/>
</dbReference>
<evidence type="ECO:0000313" key="2">
    <source>
        <dbReference type="EnsemblPlants" id="KRG99388"/>
    </source>
</evidence>
<evidence type="ECO:0000313" key="3">
    <source>
        <dbReference type="Proteomes" id="UP000008827"/>
    </source>
</evidence>
<reference evidence="2" key="2">
    <citation type="submission" date="2018-02" db="UniProtKB">
        <authorList>
            <consortium name="EnsemblPlants"/>
        </authorList>
    </citation>
    <scope>IDENTIFICATION</scope>
    <source>
        <strain evidence="2">Williams 82</strain>
    </source>
</reference>
<dbReference type="HOGENOM" id="CLU_2927253_0_0_1"/>
<reference evidence="1" key="3">
    <citation type="submission" date="2018-07" db="EMBL/GenBank/DDBJ databases">
        <title>WGS assembly of Glycine max.</title>
        <authorList>
            <person name="Schmutz J."/>
            <person name="Cannon S."/>
            <person name="Schlueter J."/>
            <person name="Ma J."/>
            <person name="Mitros T."/>
            <person name="Nelson W."/>
            <person name="Hyten D."/>
            <person name="Song Q."/>
            <person name="Thelen J."/>
            <person name="Cheng J."/>
            <person name="Xu D."/>
            <person name="Hellsten U."/>
            <person name="May G."/>
            <person name="Yu Y."/>
            <person name="Sakurai T."/>
            <person name="Umezawa T."/>
            <person name="Bhattacharyya M."/>
            <person name="Sandhu D."/>
            <person name="Valliyodan B."/>
            <person name="Lindquist E."/>
            <person name="Peto M."/>
            <person name="Grant D."/>
            <person name="Shu S."/>
            <person name="Goodstein D."/>
            <person name="Barry K."/>
            <person name="Futrell-Griggs M."/>
            <person name="Abernathy B."/>
            <person name="Du J."/>
            <person name="Tian Z."/>
            <person name="Zhu L."/>
            <person name="Gill N."/>
            <person name="Joshi T."/>
            <person name="Libault M."/>
            <person name="Sethuraman A."/>
            <person name="Zhang X."/>
            <person name="Shinozaki K."/>
            <person name="Nguyen H."/>
            <person name="Wing R."/>
            <person name="Cregan P."/>
            <person name="Specht J."/>
            <person name="Grimwood J."/>
            <person name="Rokhsar D."/>
            <person name="Stacey G."/>
            <person name="Shoemaker R."/>
            <person name="Jackson S."/>
        </authorList>
    </citation>
    <scope>NUCLEOTIDE SEQUENCE</scope>
    <source>
        <tissue evidence="1">Callus</tissue>
    </source>
</reference>
<protein>
    <submittedName>
        <fullName evidence="1 2">Uncharacterized protein</fullName>
    </submittedName>
</protein>
<accession>K7MS21</accession>
<evidence type="ECO:0000313" key="1">
    <source>
        <dbReference type="EMBL" id="KRG99388.1"/>
    </source>
</evidence>
<gene>
    <name evidence="1" type="ORF">GLYMA_18G141300</name>
</gene>